<evidence type="ECO:0000313" key="3">
    <source>
        <dbReference type="EMBL" id="JAT72791.1"/>
    </source>
</evidence>
<dbReference type="GO" id="GO:0003743">
    <property type="term" value="F:translation initiation factor activity"/>
    <property type="evidence" value="ECO:0007669"/>
    <property type="project" value="InterPro"/>
</dbReference>
<feature type="compositionally biased region" description="Low complexity" evidence="2">
    <location>
        <begin position="529"/>
        <end position="544"/>
    </location>
</feature>
<protein>
    <submittedName>
        <fullName evidence="3">Uncharacterized protein</fullName>
    </submittedName>
</protein>
<gene>
    <name evidence="3" type="ORF">g.8712</name>
</gene>
<feature type="compositionally biased region" description="Basic and acidic residues" evidence="2">
    <location>
        <begin position="268"/>
        <end position="292"/>
    </location>
</feature>
<feature type="compositionally biased region" description="Gly residues" evidence="2">
    <location>
        <begin position="256"/>
        <end position="267"/>
    </location>
</feature>
<feature type="compositionally biased region" description="Basic and acidic residues" evidence="2">
    <location>
        <begin position="221"/>
        <end position="236"/>
    </location>
</feature>
<dbReference type="AlphaFoldDB" id="A0A1D2A117"/>
<feature type="coiled-coil region" evidence="1">
    <location>
        <begin position="403"/>
        <end position="430"/>
    </location>
</feature>
<feature type="compositionally biased region" description="Basic and acidic residues" evidence="2">
    <location>
        <begin position="341"/>
        <end position="352"/>
    </location>
</feature>
<evidence type="ECO:0000256" key="2">
    <source>
        <dbReference type="SAM" id="MobiDB-lite"/>
    </source>
</evidence>
<feature type="region of interest" description="Disordered" evidence="2">
    <location>
        <begin position="1"/>
        <end position="22"/>
    </location>
</feature>
<sequence length="640" mass="66086">QASSPGPVSSDLDRNSDVTPPHTAIMAWAKPAGAWAQAVEEEEAEQGPILVPVVAKEKEFPSLGDAPDRAGFPSLGAAAAVKDSKKERRKKQTMSLADFVSTVDAPKPGTFVPSARVGGSALRRPLNDDDILRNLPTTSRGKVEGDEKPGDRLGGSFRDYGGDRAGGRYGDDDRRRGDGDDMGGSRADAADSWGMERKFVPGGASSDRGRGFGSGSGGGFGDRRDRSPRSERDESGPSRADTVDDWGAARQFVPSSGGGRPGSGSGDRFGERREYEEVRGPSRADTEPRWERSGPAPPPPTAFDERPAREGDDRRGGFGVSWADGARREGFRGGSPLRSGSSERADNWRRAEGAPSPSAEGAPPPRVRLSLAVPEAASRGASRASVFGAARPREEVLAQVPRGPDAEARLAELAEKVAALQRRVEAGEGDKVLVDEASAAAKPADAREEGAGAAGEGDSQASGADGGGAADAAKSGEAVVDGEASKEKDAIADAAAPAKGTTVAEALRAASAELQALRLRARAADPRSRSGSRAASARSGDASPLRAPEAARGGSADAKATWRHGEEASASGAARGRTQGRDGEAMWTGGHFRDRQRRAGEEDPAPRDGPPPAARGGGSWSSARASAGAQEHAPRAAGGW</sequence>
<dbReference type="Pfam" id="PF06273">
    <property type="entry name" value="eIF-4B"/>
    <property type="match status" value="1"/>
</dbReference>
<dbReference type="PANTHER" id="PTHR32091:SF20">
    <property type="entry name" value="EUKARYOTIC TRANSLATION INITIATION FACTOR 4B1"/>
    <property type="match status" value="1"/>
</dbReference>
<feature type="region of interest" description="Disordered" evidence="2">
    <location>
        <begin position="519"/>
        <end position="640"/>
    </location>
</feature>
<reference evidence="3" key="1">
    <citation type="submission" date="2015-08" db="EMBL/GenBank/DDBJ databases">
        <authorList>
            <person name="Babu N.S."/>
            <person name="Beckwith C.J."/>
            <person name="Beseler K.G."/>
            <person name="Brison A."/>
            <person name="Carone J.V."/>
            <person name="Caskin T.P."/>
            <person name="Diamond M."/>
            <person name="Durham M.E."/>
            <person name="Foxe J.M."/>
            <person name="Go M."/>
            <person name="Henderson B.A."/>
            <person name="Jones I.B."/>
            <person name="McGettigan J.A."/>
            <person name="Micheletti S.J."/>
            <person name="Nasrallah M.E."/>
            <person name="Ortiz D."/>
            <person name="Piller C.R."/>
            <person name="Privatt S.R."/>
            <person name="Schneider S.L."/>
            <person name="Sharp S."/>
            <person name="Smith T.C."/>
            <person name="Stanton J.D."/>
            <person name="Ullery H.E."/>
            <person name="Wilson R.J."/>
            <person name="Serrano M.G."/>
            <person name="Buck G."/>
            <person name="Lee V."/>
            <person name="Wang Y."/>
            <person name="Carvalho R."/>
            <person name="Voegtly L."/>
            <person name="Shi R."/>
            <person name="Duckworth R."/>
            <person name="Johnson A."/>
            <person name="Loviza R."/>
            <person name="Walstead R."/>
            <person name="Shah Z."/>
            <person name="Kiflezghi M."/>
            <person name="Wade K."/>
            <person name="Ball S.L."/>
            <person name="Bradley K.W."/>
            <person name="Asai D.J."/>
            <person name="Bowman C.A."/>
            <person name="Russell D.A."/>
            <person name="Pope W.H."/>
            <person name="Jacobs-Sera D."/>
            <person name="Hendrix R.W."/>
            <person name="Hatfull G.F."/>
        </authorList>
    </citation>
    <scope>NUCLEOTIDE SEQUENCE</scope>
</reference>
<feature type="compositionally biased region" description="Basic and acidic residues" evidence="2">
    <location>
        <begin position="591"/>
        <end position="606"/>
    </location>
</feature>
<accession>A0A1D2A117</accession>
<feature type="compositionally biased region" description="Low complexity" evidence="2">
    <location>
        <begin position="620"/>
        <end position="629"/>
    </location>
</feature>
<name>A0A1D2A117_AUXPR</name>
<dbReference type="PANTHER" id="PTHR32091">
    <property type="entry name" value="EUKARYOTIC TRANSLATION INITIATION FACTOR 4B"/>
    <property type="match status" value="1"/>
</dbReference>
<feature type="compositionally biased region" description="Low complexity" evidence="2">
    <location>
        <begin position="492"/>
        <end position="501"/>
    </location>
</feature>
<feature type="compositionally biased region" description="Basic and acidic residues" evidence="2">
    <location>
        <begin position="141"/>
        <end position="151"/>
    </location>
</feature>
<feature type="compositionally biased region" description="Basic and acidic residues" evidence="2">
    <location>
        <begin position="303"/>
        <end position="316"/>
    </location>
</feature>
<feature type="region of interest" description="Disordered" evidence="2">
    <location>
        <begin position="436"/>
        <end position="501"/>
    </location>
</feature>
<proteinExistence type="predicted"/>
<feature type="compositionally biased region" description="Low complexity" evidence="2">
    <location>
        <begin position="568"/>
        <end position="577"/>
    </location>
</feature>
<dbReference type="EMBL" id="GDKF01005831">
    <property type="protein sequence ID" value="JAT72791.1"/>
    <property type="molecule type" value="Transcribed_RNA"/>
</dbReference>
<feature type="compositionally biased region" description="Gly residues" evidence="2">
    <location>
        <begin position="211"/>
        <end position="220"/>
    </location>
</feature>
<evidence type="ECO:0000256" key="1">
    <source>
        <dbReference type="SAM" id="Coils"/>
    </source>
</evidence>
<keyword evidence="1" id="KW-0175">Coiled coil</keyword>
<feature type="region of interest" description="Disordered" evidence="2">
    <location>
        <begin position="103"/>
        <end position="400"/>
    </location>
</feature>
<organism evidence="3">
    <name type="scientific">Auxenochlorella protothecoides</name>
    <name type="common">Green microalga</name>
    <name type="synonym">Chlorella protothecoides</name>
    <dbReference type="NCBI Taxonomy" id="3075"/>
    <lineage>
        <taxon>Eukaryota</taxon>
        <taxon>Viridiplantae</taxon>
        <taxon>Chlorophyta</taxon>
        <taxon>core chlorophytes</taxon>
        <taxon>Trebouxiophyceae</taxon>
        <taxon>Chlorellales</taxon>
        <taxon>Chlorellaceae</taxon>
        <taxon>Auxenochlorella</taxon>
    </lineage>
</organism>
<dbReference type="InterPro" id="IPR010433">
    <property type="entry name" value="EIF-4B_pln"/>
</dbReference>
<feature type="non-terminal residue" evidence="3">
    <location>
        <position position="1"/>
    </location>
</feature>
<dbReference type="GO" id="GO:0003729">
    <property type="term" value="F:mRNA binding"/>
    <property type="evidence" value="ECO:0007669"/>
    <property type="project" value="TreeGrafter"/>
</dbReference>
<feature type="compositionally biased region" description="Basic and acidic residues" evidence="2">
    <location>
        <begin position="160"/>
        <end position="179"/>
    </location>
</feature>